<dbReference type="Proteomes" id="UP001054857">
    <property type="component" value="Unassembled WGS sequence"/>
</dbReference>
<reference evidence="15 16" key="1">
    <citation type="journal article" date="2021" name="Sci. Rep.">
        <title>Genome sequencing of the multicellular alga Astrephomene provides insights into convergent evolution of germ-soma differentiation.</title>
        <authorList>
            <person name="Yamashita S."/>
            <person name="Yamamoto K."/>
            <person name="Matsuzaki R."/>
            <person name="Suzuki S."/>
            <person name="Yamaguchi H."/>
            <person name="Hirooka S."/>
            <person name="Minakuchi Y."/>
            <person name="Miyagishima S."/>
            <person name="Kawachi M."/>
            <person name="Toyoda A."/>
            <person name="Nozaki H."/>
        </authorList>
    </citation>
    <scope>NUCLEOTIDE SEQUENCE [LARGE SCALE GENOMIC DNA]</scope>
    <source>
        <strain evidence="15 16">NIES-4017</strain>
    </source>
</reference>
<comment type="similarity">
    <text evidence="3">Belongs to the 1-acyl-sn-glycerol-3-phosphate acyltransferase family.</text>
</comment>
<evidence type="ECO:0000256" key="2">
    <source>
        <dbReference type="ARBA" id="ARBA00005189"/>
    </source>
</evidence>
<evidence type="ECO:0000256" key="13">
    <source>
        <dbReference type="SAM" id="Phobius"/>
    </source>
</evidence>
<evidence type="ECO:0000313" key="15">
    <source>
        <dbReference type="EMBL" id="GFR48524.1"/>
    </source>
</evidence>
<evidence type="ECO:0000256" key="5">
    <source>
        <dbReference type="ARBA" id="ARBA00022679"/>
    </source>
</evidence>
<evidence type="ECO:0000256" key="1">
    <source>
        <dbReference type="ARBA" id="ARBA00004370"/>
    </source>
</evidence>
<keyword evidence="9 13" id="KW-0472">Membrane</keyword>
<name>A0AAD3DUT8_9CHLO</name>
<dbReference type="GO" id="GO:0071618">
    <property type="term" value="F:lysophosphatidylethanolamine acyltransferase activity"/>
    <property type="evidence" value="ECO:0007669"/>
    <property type="project" value="TreeGrafter"/>
</dbReference>
<dbReference type="SUPFAM" id="SSF69593">
    <property type="entry name" value="Glycerol-3-phosphate (1)-acyltransferase"/>
    <property type="match status" value="1"/>
</dbReference>
<feature type="transmembrane region" description="Helical" evidence="13">
    <location>
        <begin position="42"/>
        <end position="70"/>
    </location>
</feature>
<evidence type="ECO:0000256" key="3">
    <source>
        <dbReference type="ARBA" id="ARBA00008655"/>
    </source>
</evidence>
<accession>A0AAD3DUT8</accession>
<dbReference type="InterPro" id="IPR002123">
    <property type="entry name" value="Plipid/glycerol_acylTrfase"/>
</dbReference>
<proteinExistence type="inferred from homology"/>
<evidence type="ECO:0000256" key="8">
    <source>
        <dbReference type="ARBA" id="ARBA00023098"/>
    </source>
</evidence>
<dbReference type="Pfam" id="PF01553">
    <property type="entry name" value="Acyltransferase"/>
    <property type="match status" value="1"/>
</dbReference>
<evidence type="ECO:0000313" key="16">
    <source>
        <dbReference type="Proteomes" id="UP001054857"/>
    </source>
</evidence>
<dbReference type="SMART" id="SM00563">
    <property type="entry name" value="PlsC"/>
    <property type="match status" value="1"/>
</dbReference>
<keyword evidence="11" id="KW-1208">Phospholipid metabolism</keyword>
<keyword evidence="8" id="KW-0443">Lipid metabolism</keyword>
<evidence type="ECO:0000256" key="9">
    <source>
        <dbReference type="ARBA" id="ARBA00023136"/>
    </source>
</evidence>
<dbReference type="PANTHER" id="PTHR23063">
    <property type="entry name" value="PHOSPHOLIPID ACYLTRANSFERASE"/>
    <property type="match status" value="1"/>
</dbReference>
<evidence type="ECO:0000256" key="6">
    <source>
        <dbReference type="ARBA" id="ARBA00022692"/>
    </source>
</evidence>
<dbReference type="EMBL" id="BMAR01000024">
    <property type="protein sequence ID" value="GFR48524.1"/>
    <property type="molecule type" value="Genomic_DNA"/>
</dbReference>
<gene>
    <name evidence="15" type="ORF">Agub_g10419</name>
</gene>
<evidence type="ECO:0000259" key="14">
    <source>
        <dbReference type="SMART" id="SM00563"/>
    </source>
</evidence>
<keyword evidence="16" id="KW-1185">Reference proteome</keyword>
<dbReference type="GO" id="GO:0008374">
    <property type="term" value="F:O-acyltransferase activity"/>
    <property type="evidence" value="ECO:0007669"/>
    <property type="project" value="InterPro"/>
</dbReference>
<comment type="caution">
    <text evidence="15">The sequence shown here is derived from an EMBL/GenBank/DDBJ whole genome shotgun (WGS) entry which is preliminary data.</text>
</comment>
<evidence type="ECO:0000256" key="7">
    <source>
        <dbReference type="ARBA" id="ARBA00022989"/>
    </source>
</evidence>
<dbReference type="CDD" id="cd07991">
    <property type="entry name" value="LPLAT_LPCAT1-like"/>
    <property type="match status" value="1"/>
</dbReference>
<comment type="pathway">
    <text evidence="2">Lipid metabolism.</text>
</comment>
<dbReference type="GO" id="GO:0005783">
    <property type="term" value="C:endoplasmic reticulum"/>
    <property type="evidence" value="ECO:0007669"/>
    <property type="project" value="TreeGrafter"/>
</dbReference>
<dbReference type="GO" id="GO:0016020">
    <property type="term" value="C:membrane"/>
    <property type="evidence" value="ECO:0007669"/>
    <property type="project" value="UniProtKB-SubCell"/>
</dbReference>
<keyword evidence="5" id="KW-0808">Transferase</keyword>
<dbReference type="GO" id="GO:0008654">
    <property type="term" value="P:phospholipid biosynthetic process"/>
    <property type="evidence" value="ECO:0007669"/>
    <property type="project" value="UniProtKB-KW"/>
</dbReference>
<keyword evidence="4" id="KW-0444">Lipid biosynthesis</keyword>
<keyword evidence="10" id="KW-0594">Phospholipid biosynthesis</keyword>
<dbReference type="PANTHER" id="PTHR23063:SF54">
    <property type="entry name" value="LYSOPHOSPHOLIPID ACYLTRANSFERASE LPEAT1"/>
    <property type="match status" value="1"/>
</dbReference>
<dbReference type="AlphaFoldDB" id="A0AAD3DUT8"/>
<protein>
    <recommendedName>
        <fullName evidence="14">Phospholipid/glycerol acyltransferase domain-containing protein</fullName>
    </recommendedName>
</protein>
<keyword evidence="7 13" id="KW-1133">Transmembrane helix</keyword>
<evidence type="ECO:0000256" key="11">
    <source>
        <dbReference type="ARBA" id="ARBA00023264"/>
    </source>
</evidence>
<sequence>MAQTADWLGQLPPEIRANAFKRSDLYGTYANNPKSFATQLRLIVLSLTLVPLKLFACIGCVLSYYLLILLGNATLSEPFKTKYMVFWGRFWTRAVLYCLGFWTIKWVYVSPEGTVSSKAPLGFKERRFGGYVSNHCSWVDIVLYMSRLFPSFVAKKEVSALPLVGPISKAMQCLFVDREARLASDKLGDGGGQGMSQLVKDRMQRKHEGGSEELPMLLFPEGTTTNNRFMLPFKRGAFVAGVPVQPLVLKYDTSGRFSPTWDSMPGHKHIFLTMTEFSYRVTCYVLPLYTPSEEEKADPALYAENVRQMMGKYGKIATCEDTFADKLAFFKYVTDRMAHEKGCCTDPAACKSGKAHGIRAGVQHRVQVEARAETEGEGLRHRGD</sequence>
<feature type="domain" description="Phospholipid/glycerol acyltransferase" evidence="14">
    <location>
        <begin position="131"/>
        <end position="252"/>
    </location>
</feature>
<evidence type="ECO:0000256" key="4">
    <source>
        <dbReference type="ARBA" id="ARBA00022516"/>
    </source>
</evidence>
<comment type="subcellular location">
    <subcellularLocation>
        <location evidence="1">Membrane</location>
    </subcellularLocation>
</comment>
<keyword evidence="12" id="KW-0012">Acyltransferase</keyword>
<evidence type="ECO:0000256" key="10">
    <source>
        <dbReference type="ARBA" id="ARBA00023209"/>
    </source>
</evidence>
<keyword evidence="6 13" id="KW-0812">Transmembrane</keyword>
<evidence type="ECO:0000256" key="12">
    <source>
        <dbReference type="ARBA" id="ARBA00023315"/>
    </source>
</evidence>
<organism evidence="15 16">
    <name type="scientific">Astrephomene gubernaculifera</name>
    <dbReference type="NCBI Taxonomy" id="47775"/>
    <lineage>
        <taxon>Eukaryota</taxon>
        <taxon>Viridiplantae</taxon>
        <taxon>Chlorophyta</taxon>
        <taxon>core chlorophytes</taxon>
        <taxon>Chlorophyceae</taxon>
        <taxon>CS clade</taxon>
        <taxon>Chlamydomonadales</taxon>
        <taxon>Astrephomenaceae</taxon>
        <taxon>Astrephomene</taxon>
    </lineage>
</organism>
<dbReference type="InterPro" id="IPR045252">
    <property type="entry name" value="LPCAT1-like"/>
</dbReference>